<dbReference type="AlphaFoldDB" id="Q7CX28"/>
<dbReference type="Proteomes" id="UP000000813">
    <property type="component" value="Chromosome circular"/>
</dbReference>
<reference evidence="1 2" key="2">
    <citation type="journal article" date="2001" name="Science">
        <title>Genome sequence of the plant pathogen and biotechnology agent Agrobacterium tumefaciens C58.</title>
        <authorList>
            <person name="Goodner B."/>
            <person name="Hinkle G."/>
            <person name="Gattung S."/>
            <person name="Miller N."/>
            <person name="Blanchard M."/>
            <person name="Qurollo B."/>
            <person name="Goldman B.S."/>
            <person name="Cao Y."/>
            <person name="Askenazi M."/>
            <person name="Halling C."/>
            <person name="Mullin L."/>
            <person name="Houmiel K."/>
            <person name="Gordon J."/>
            <person name="Vaudin M."/>
            <person name="Iartchouk O."/>
            <person name="Epp A."/>
            <person name="Liu F."/>
            <person name="Wollam C."/>
            <person name="Allinger M."/>
            <person name="Doughty D."/>
            <person name="Scott C."/>
            <person name="Lappas C."/>
            <person name="Markelz B."/>
            <person name="Flanagan C."/>
            <person name="Crowell C."/>
            <person name="Gurson J."/>
            <person name="Lomo C."/>
            <person name="Sear C."/>
            <person name="Strub G."/>
            <person name="Cielo C."/>
            <person name="Slater S."/>
        </authorList>
    </citation>
    <scope>NUCLEOTIDE SEQUENCE [LARGE SCALE GENOMIC DNA]</scope>
    <source>
        <strain evidence="2">C58 / ATCC 33970</strain>
    </source>
</reference>
<dbReference type="Pfam" id="PF06348">
    <property type="entry name" value="DUF1059"/>
    <property type="match status" value="1"/>
</dbReference>
<evidence type="ECO:0000313" key="2">
    <source>
        <dbReference type="Proteomes" id="UP000000813"/>
    </source>
</evidence>
<gene>
    <name evidence="1" type="ordered locus">Atu2432</name>
</gene>
<dbReference type="EMBL" id="AE007869">
    <property type="protein sequence ID" value="AAK88168.2"/>
    <property type="molecule type" value="Genomic_DNA"/>
</dbReference>
<organism evidence="1 2">
    <name type="scientific">Agrobacterium fabrum (strain C58 / ATCC 33970)</name>
    <name type="common">Agrobacterium tumefaciens (strain C58)</name>
    <dbReference type="NCBI Taxonomy" id="176299"/>
    <lineage>
        <taxon>Bacteria</taxon>
        <taxon>Pseudomonadati</taxon>
        <taxon>Pseudomonadota</taxon>
        <taxon>Alphaproteobacteria</taxon>
        <taxon>Hyphomicrobiales</taxon>
        <taxon>Rhizobiaceae</taxon>
        <taxon>Rhizobium/Agrobacterium group</taxon>
        <taxon>Agrobacterium</taxon>
        <taxon>Agrobacterium tumefaciens complex</taxon>
    </lineage>
</organism>
<dbReference type="OrthoDB" id="4560214at2"/>
<sequence length="89" mass="10008">MSRRLLRARAPCGCGRQRREEKMARQFIDCREFPSDSKCTIAISADSQEELLEAAVQHAVAVHGAKDTLEFREEVRRSMHAGTPPLKVA</sequence>
<dbReference type="HOGENOM" id="CLU_188872_0_0_5"/>
<dbReference type="eggNOG" id="ENOG5032YPX">
    <property type="taxonomic scope" value="Bacteria"/>
</dbReference>
<proteinExistence type="predicted"/>
<evidence type="ECO:0008006" key="3">
    <source>
        <dbReference type="Google" id="ProtNLM"/>
    </source>
</evidence>
<reference evidence="1 2" key="1">
    <citation type="journal article" date="2001" name="Science">
        <title>The genome of the natural genetic engineer Agrobacterium tumefaciens C58.</title>
        <authorList>
            <person name="Wood D.W."/>
            <person name="Setubal J.C."/>
            <person name="Kaul R."/>
            <person name="Monks D.E."/>
            <person name="Kitajima J.P."/>
            <person name="Okura V.K."/>
            <person name="Zhou Y."/>
            <person name="Chen L."/>
            <person name="Wood G.E."/>
            <person name="Almeida N.F.Jr."/>
            <person name="Woo L."/>
            <person name="Chen Y."/>
            <person name="Paulsen I.T."/>
            <person name="Eisen J.A."/>
            <person name="Karp P.D."/>
            <person name="Bovee D.Sr."/>
            <person name="Chapman P."/>
            <person name="Clendenning J."/>
            <person name="Deatherage G."/>
            <person name="Gillet W."/>
            <person name="Grant C."/>
            <person name="Kutyavin T."/>
            <person name="Levy R."/>
            <person name="Li M.J."/>
            <person name="McClelland E."/>
            <person name="Palmieri A."/>
            <person name="Raymond C."/>
            <person name="Rouse G."/>
            <person name="Saenphimmachak C."/>
            <person name="Wu Z."/>
            <person name="Romero P."/>
            <person name="Gordon D."/>
            <person name="Zhang S."/>
            <person name="Yoo H."/>
            <person name="Tao Y."/>
            <person name="Biddle P."/>
            <person name="Jung M."/>
            <person name="Krespan W."/>
            <person name="Perry M."/>
            <person name="Gordon-Kamm B."/>
            <person name="Liao L."/>
            <person name="Kim S."/>
            <person name="Hendrick C."/>
            <person name="Zhao Z.Y."/>
            <person name="Dolan M."/>
            <person name="Chumley F."/>
            <person name="Tingey S.V."/>
            <person name="Tomb J.F."/>
            <person name="Gordon M.P."/>
            <person name="Olson M.V."/>
            <person name="Nester E.W."/>
        </authorList>
    </citation>
    <scope>NUCLEOTIDE SEQUENCE [LARGE SCALE GENOMIC DNA]</scope>
    <source>
        <strain evidence="2">C58 / ATCC 33970</strain>
    </source>
</reference>
<dbReference type="InterPro" id="IPR009409">
    <property type="entry name" value="DUF1059"/>
</dbReference>
<protein>
    <recommendedName>
        <fullName evidence="3">DUF1059 domain-containing protein</fullName>
    </recommendedName>
</protein>
<keyword evidence="2" id="KW-1185">Reference proteome</keyword>
<dbReference type="BioCyc" id="AGRO:ATU2432-MONOMER"/>
<evidence type="ECO:0000313" key="1">
    <source>
        <dbReference type="EMBL" id="AAK88168.2"/>
    </source>
</evidence>
<accession>Q7CX28</accession>
<name>Q7CX28_AGRFC</name>
<dbReference type="PATRIC" id="fig|176299.10.peg.2443"/>
<dbReference type="STRING" id="176299.Atu2432"/>
<dbReference type="SMR" id="Q7CX28"/>
<dbReference type="EnsemblBacteria" id="AAK88168">
    <property type="protein sequence ID" value="AAK88168"/>
    <property type="gene ID" value="Atu2432"/>
</dbReference>
<dbReference type="KEGG" id="atu:Atu2432"/>